<evidence type="ECO:0000313" key="3">
    <source>
        <dbReference type="Proteomes" id="UP000011863"/>
    </source>
</evidence>
<name>A0A6C7EDB0_ILUCY</name>
<dbReference type="OrthoDB" id="5241095at2"/>
<gene>
    <name evidence="2" type="ORF">YM304_28550</name>
</gene>
<dbReference type="RefSeq" id="WP_015442416.1">
    <property type="nucleotide sequence ID" value="NC_020520.1"/>
</dbReference>
<feature type="compositionally biased region" description="Acidic residues" evidence="1">
    <location>
        <begin position="346"/>
        <end position="357"/>
    </location>
</feature>
<sequence length="521" mass="54398">MSRRAFPAAILLVVSMIGIVLIGRDTDPAPTPFFSETGGTWMPAVGASGSLTGSWFCPGVPATGEAGVGGSVVVSNRDDAQLVGRYMILTDDGVVADREFSVGPWAQTRIDVDATVPDPTAFASIVVEIDGGGGFVEQIANHPAGNSVAACSNDTSPTWYLADGFTVDGSIDTLVLTNPFDEPVVANLRFSTEERESQPGQFKGFTVLPRTVRTIPIAELGARDEPIIAVSVEATAGRLVVGRAQHYVGGGRLGYDVSLAAPELRDQWWFADGERNDGISETYSIYNPTDDDVEVTVFFGGLPLDAGVEDLDPIVIGPRRVVVFDPYADPTITGPLAGDDAFTPVDGDEAGDDGSGDGEFVDFATAIGEIPLGRHSTVFSTLAQPSIVVERVLTRPAGESVATSVVMGAPPRPDGYVASVWHMGVGPTVATEQALVVYNIDQSDATVTVEAVGPGGPSVVPSLSEIPLAPGSIITIDLVDPDVLGQELIVSSTSRVFVERLLPRGGDLEGRSGSFLLPASN</sequence>
<dbReference type="Proteomes" id="UP000011863">
    <property type="component" value="Chromosome"/>
</dbReference>
<evidence type="ECO:0000313" key="2">
    <source>
        <dbReference type="EMBL" id="BAN03169.1"/>
    </source>
</evidence>
<dbReference type="Pfam" id="PF18986">
    <property type="entry name" value="DUF5719"/>
    <property type="match status" value="1"/>
</dbReference>
<feature type="region of interest" description="Disordered" evidence="1">
    <location>
        <begin position="335"/>
        <end position="357"/>
    </location>
</feature>
<accession>A0A6C7EDB0</accession>
<protein>
    <submittedName>
        <fullName evidence="2">Uncharacterized protein</fullName>
    </submittedName>
</protein>
<keyword evidence="3" id="KW-1185">Reference proteome</keyword>
<dbReference type="InterPro" id="IPR043777">
    <property type="entry name" value="DUF5719"/>
</dbReference>
<dbReference type="EMBL" id="AP012057">
    <property type="protein sequence ID" value="BAN03169.1"/>
    <property type="molecule type" value="Genomic_DNA"/>
</dbReference>
<dbReference type="AlphaFoldDB" id="A0A6C7EDB0"/>
<evidence type="ECO:0000256" key="1">
    <source>
        <dbReference type="SAM" id="MobiDB-lite"/>
    </source>
</evidence>
<organism evidence="2 3">
    <name type="scientific">Ilumatobacter coccineus (strain NBRC 103263 / KCTC 29153 / YM16-304)</name>
    <dbReference type="NCBI Taxonomy" id="1313172"/>
    <lineage>
        <taxon>Bacteria</taxon>
        <taxon>Bacillati</taxon>
        <taxon>Actinomycetota</taxon>
        <taxon>Acidimicrobiia</taxon>
        <taxon>Acidimicrobiales</taxon>
        <taxon>Ilumatobacteraceae</taxon>
        <taxon>Ilumatobacter</taxon>
    </lineage>
</organism>
<reference evidence="2 3" key="1">
    <citation type="journal article" date="2013" name="Int. J. Syst. Evol. Microbiol.">
        <title>Ilumatobacter nonamiense sp. nov. and Ilumatobacter coccineum sp. nov., isolated from seashore sand.</title>
        <authorList>
            <person name="Matsumoto A."/>
            <person name="Kasai H."/>
            <person name="Matsuo Y."/>
            <person name="Shizuri Y."/>
            <person name="Ichikawa N."/>
            <person name="Fujita N."/>
            <person name="Omura S."/>
            <person name="Takahashi Y."/>
        </authorList>
    </citation>
    <scope>NUCLEOTIDE SEQUENCE [LARGE SCALE GENOMIC DNA]</scope>
    <source>
        <strain evidence="3">NBRC 103263 / KCTC 29153 / YM16-304</strain>
    </source>
</reference>
<dbReference type="KEGG" id="aym:YM304_28550"/>
<proteinExistence type="predicted"/>